<evidence type="ECO:0000313" key="1">
    <source>
        <dbReference type="EMBL" id="JAE38725.1"/>
    </source>
</evidence>
<reference evidence="1" key="2">
    <citation type="journal article" date="2015" name="Data Brief">
        <title>Shoot transcriptome of the giant reed, Arundo donax.</title>
        <authorList>
            <person name="Barrero R.A."/>
            <person name="Guerrero F.D."/>
            <person name="Moolhuijzen P."/>
            <person name="Goolsby J.A."/>
            <person name="Tidwell J."/>
            <person name="Bellgard S.E."/>
            <person name="Bellgard M.I."/>
        </authorList>
    </citation>
    <scope>NUCLEOTIDE SEQUENCE</scope>
    <source>
        <tissue evidence="1">Shoot tissue taken approximately 20 cm above the soil surface</tissue>
    </source>
</reference>
<name>A0A0A9HNM1_ARUDO</name>
<reference evidence="1" key="1">
    <citation type="submission" date="2014-09" db="EMBL/GenBank/DDBJ databases">
        <authorList>
            <person name="Magalhaes I.L.F."/>
            <person name="Oliveira U."/>
            <person name="Santos F.R."/>
            <person name="Vidigal T.H.D.A."/>
            <person name="Brescovit A.D."/>
            <person name="Santos A.J."/>
        </authorList>
    </citation>
    <scope>NUCLEOTIDE SEQUENCE</scope>
    <source>
        <tissue evidence="1">Shoot tissue taken approximately 20 cm above the soil surface</tissue>
    </source>
</reference>
<sequence>MKVQWFSYCSICLCQRHLLTLKYHRSVI</sequence>
<proteinExistence type="predicted"/>
<protein>
    <submittedName>
        <fullName evidence="1">Uncharacterized protein</fullName>
    </submittedName>
</protein>
<dbReference type="AlphaFoldDB" id="A0A0A9HNM1"/>
<accession>A0A0A9HNM1</accession>
<organism evidence="1">
    <name type="scientific">Arundo donax</name>
    <name type="common">Giant reed</name>
    <name type="synonym">Donax arundinaceus</name>
    <dbReference type="NCBI Taxonomy" id="35708"/>
    <lineage>
        <taxon>Eukaryota</taxon>
        <taxon>Viridiplantae</taxon>
        <taxon>Streptophyta</taxon>
        <taxon>Embryophyta</taxon>
        <taxon>Tracheophyta</taxon>
        <taxon>Spermatophyta</taxon>
        <taxon>Magnoliopsida</taxon>
        <taxon>Liliopsida</taxon>
        <taxon>Poales</taxon>
        <taxon>Poaceae</taxon>
        <taxon>PACMAD clade</taxon>
        <taxon>Arundinoideae</taxon>
        <taxon>Arundineae</taxon>
        <taxon>Arundo</taxon>
    </lineage>
</organism>
<dbReference type="EMBL" id="GBRH01159171">
    <property type="protein sequence ID" value="JAE38725.1"/>
    <property type="molecule type" value="Transcribed_RNA"/>
</dbReference>